<evidence type="ECO:0000313" key="2">
    <source>
        <dbReference type="Proteomes" id="UP000076502"/>
    </source>
</evidence>
<reference evidence="1 2" key="1">
    <citation type="submission" date="2015-07" db="EMBL/GenBank/DDBJ databases">
        <title>The genome of Dufourea novaeangliae.</title>
        <authorList>
            <person name="Pan H."/>
            <person name="Kapheim K."/>
        </authorList>
    </citation>
    <scope>NUCLEOTIDE SEQUENCE [LARGE SCALE GENOMIC DNA]</scope>
    <source>
        <strain evidence="1">0120121106</strain>
        <tissue evidence="1">Whole body</tissue>
    </source>
</reference>
<name>A0A154PQ62_DUFNO</name>
<sequence>MNLPPFDGTYSQWVKYRNTFTSLIHRNASLPRMLKVHYLISSLAGSTARTIENIDIAELYYESA</sequence>
<gene>
    <name evidence="1" type="ORF">WN55_06473</name>
</gene>
<accession>A0A154PQ62</accession>
<dbReference type="STRING" id="178035.A0A154PQ62"/>
<keyword evidence="2" id="KW-1185">Reference proteome</keyword>
<protein>
    <submittedName>
        <fullName evidence="1">Uncharacterized protein</fullName>
    </submittedName>
</protein>
<dbReference type="Proteomes" id="UP000076502">
    <property type="component" value="Unassembled WGS sequence"/>
</dbReference>
<organism evidence="1 2">
    <name type="scientific">Dufourea novaeangliae</name>
    <name type="common">Sweat bee</name>
    <dbReference type="NCBI Taxonomy" id="178035"/>
    <lineage>
        <taxon>Eukaryota</taxon>
        <taxon>Metazoa</taxon>
        <taxon>Ecdysozoa</taxon>
        <taxon>Arthropoda</taxon>
        <taxon>Hexapoda</taxon>
        <taxon>Insecta</taxon>
        <taxon>Pterygota</taxon>
        <taxon>Neoptera</taxon>
        <taxon>Endopterygota</taxon>
        <taxon>Hymenoptera</taxon>
        <taxon>Apocrita</taxon>
        <taxon>Aculeata</taxon>
        <taxon>Apoidea</taxon>
        <taxon>Anthophila</taxon>
        <taxon>Halictidae</taxon>
        <taxon>Rophitinae</taxon>
        <taxon>Dufourea</taxon>
    </lineage>
</organism>
<dbReference type="InterPro" id="IPR005312">
    <property type="entry name" value="DUF1759"/>
</dbReference>
<proteinExistence type="predicted"/>
<dbReference type="EMBL" id="KQ435033">
    <property type="protein sequence ID" value="KZC14041.1"/>
    <property type="molecule type" value="Genomic_DNA"/>
</dbReference>
<evidence type="ECO:0000313" key="1">
    <source>
        <dbReference type="EMBL" id="KZC14041.1"/>
    </source>
</evidence>
<dbReference type="Pfam" id="PF03564">
    <property type="entry name" value="DUF1759"/>
    <property type="match status" value="1"/>
</dbReference>
<dbReference type="AlphaFoldDB" id="A0A154PQ62"/>